<dbReference type="GO" id="GO:0003676">
    <property type="term" value="F:nucleic acid binding"/>
    <property type="evidence" value="ECO:0007669"/>
    <property type="project" value="InterPro"/>
</dbReference>
<accession>A0A7M1R023</accession>
<dbReference type="AlphaFoldDB" id="A0A7M1R023"/>
<evidence type="ECO:0000256" key="2">
    <source>
        <dbReference type="SAM" id="Coils"/>
    </source>
</evidence>
<feature type="coiled-coil region" evidence="2">
    <location>
        <begin position="63"/>
        <end position="90"/>
    </location>
</feature>
<evidence type="ECO:0000313" key="9">
    <source>
        <dbReference type="Proteomes" id="UP000594961"/>
    </source>
</evidence>
<dbReference type="EMBL" id="CP063212">
    <property type="protein sequence ID" value="QOR47422.1"/>
    <property type="molecule type" value="Genomic_DNA"/>
</dbReference>
<keyword evidence="2" id="KW-0175">Coiled coil</keyword>
<dbReference type="InterPro" id="IPR012337">
    <property type="entry name" value="RNaseH-like_sf"/>
</dbReference>
<dbReference type="PANTHER" id="PTHR46889:SF5">
    <property type="entry name" value="INTEGRASE PROTEIN"/>
    <property type="match status" value="1"/>
</dbReference>
<evidence type="ECO:0000256" key="1">
    <source>
        <dbReference type="ARBA" id="ARBA00002286"/>
    </source>
</evidence>
<dbReference type="InterPro" id="IPR048020">
    <property type="entry name" value="Transpos_IS3"/>
</dbReference>
<evidence type="ECO:0000313" key="5">
    <source>
        <dbReference type="EMBL" id="QOR46888.1"/>
    </source>
</evidence>
<gene>
    <name evidence="4" type="ORF">INS90_06215</name>
    <name evidence="5" type="ORF">INS90_06225</name>
    <name evidence="6" type="ORF">INS90_06315</name>
    <name evidence="7" type="ORF">INS90_09245</name>
    <name evidence="8" type="ORF">INS90_09960</name>
</gene>
<evidence type="ECO:0000313" key="4">
    <source>
        <dbReference type="EMBL" id="QOR46887.1"/>
    </source>
</evidence>
<dbReference type="EMBL" id="CP063212">
    <property type="protein sequence ID" value="QOR46888.1"/>
    <property type="molecule type" value="Genomic_DNA"/>
</dbReference>
<dbReference type="InterPro" id="IPR001584">
    <property type="entry name" value="Integrase_cat-core"/>
</dbReference>
<dbReference type="InterPro" id="IPR050900">
    <property type="entry name" value="Transposase_IS3/IS150/IS904"/>
</dbReference>
<evidence type="ECO:0000313" key="7">
    <source>
        <dbReference type="EMBL" id="QOR47422.1"/>
    </source>
</evidence>
<dbReference type="PANTHER" id="PTHR46889">
    <property type="entry name" value="TRANSPOSASE INSF FOR INSERTION SEQUENCE IS3B-RELATED"/>
    <property type="match status" value="1"/>
</dbReference>
<dbReference type="Pfam" id="PF00665">
    <property type="entry name" value="rve"/>
    <property type="match status" value="1"/>
</dbReference>
<evidence type="ECO:0000259" key="3">
    <source>
        <dbReference type="PROSITE" id="PS50994"/>
    </source>
</evidence>
<organism evidence="6 9">
    <name type="scientific">Trueperella pecoris</name>
    <dbReference type="NCBI Taxonomy" id="2733571"/>
    <lineage>
        <taxon>Bacteria</taxon>
        <taxon>Bacillati</taxon>
        <taxon>Actinomycetota</taxon>
        <taxon>Actinomycetes</taxon>
        <taxon>Actinomycetales</taxon>
        <taxon>Actinomycetaceae</taxon>
        <taxon>Trueperella</taxon>
    </lineage>
</organism>
<sequence>MPKIFDQEAKDRAVRLVEDRIRVQECSIVSACEQVAPKLGVSASALRQWLQKSRRENRDRACEIDLVAENARLRQEVRELRDTNELLKAASAFFASGTRPPTSEMIAFIDEYRDRFSVEFICRTLNKEREGGFLTSRGYRDAKARPRSRRALRDCKLVEKVKEIHAENYAVYGVRKMWHALTREGIEIGREQTRRIMALAGVAGKRKGKNPVTTVKGKDVDARPDLVQRDFKATGPNRLWVADITYVRTSQGFVYAAFVTDVFSRKIVGWALSDSMRTEALPLQAVKQAIWNAHSTTGLVHHSDHGSQYVSLTYHQHLVDAGIVESTGSVGDSYDNALAENVNGSYKNEIIHTRTWADVLEVEIATFEWVHWWNTQRLHQALDYHTPEEVETDYWQQQKESAIIENRVNT</sequence>
<name>A0A7M1R023_9ACTO</name>
<dbReference type="GO" id="GO:0015074">
    <property type="term" value="P:DNA integration"/>
    <property type="evidence" value="ECO:0007669"/>
    <property type="project" value="InterPro"/>
</dbReference>
<dbReference type="Proteomes" id="UP000594961">
    <property type="component" value="Chromosome"/>
</dbReference>
<reference evidence="6 9" key="1">
    <citation type="submission" date="2020-10" db="EMBL/GenBank/DDBJ databases">
        <title>Trueperella pecoris sp. nov. isolated from bovine and porcine specimens.</title>
        <authorList>
            <person name="Schoenecker L."/>
            <person name="Schnydrig P."/>
            <person name="Brodard I."/>
            <person name="Thomann A."/>
            <person name="Hemphill A."/>
            <person name="Rodriguez-Campos S."/>
            <person name="Perreten V."/>
            <person name="Jores J."/>
            <person name="Kittl S."/>
        </authorList>
    </citation>
    <scope>NUCLEOTIDE SEQUENCE [LARGE SCALE GENOMIC DNA]</scope>
    <source>
        <strain evidence="6 9">19OD0592</strain>
    </source>
</reference>
<dbReference type="EMBL" id="CP063212">
    <property type="protein sequence ID" value="QOR46887.1"/>
    <property type="molecule type" value="Genomic_DNA"/>
</dbReference>
<proteinExistence type="predicted"/>
<dbReference type="Pfam" id="PF13276">
    <property type="entry name" value="HTH_21"/>
    <property type="match status" value="1"/>
</dbReference>
<dbReference type="EMBL" id="CP063212">
    <property type="protein sequence ID" value="QOR46905.1"/>
    <property type="molecule type" value="Genomic_DNA"/>
</dbReference>
<dbReference type="Gene3D" id="1.10.10.10">
    <property type="entry name" value="Winged helix-like DNA-binding domain superfamily/Winged helix DNA-binding domain"/>
    <property type="match status" value="1"/>
</dbReference>
<dbReference type="RefSeq" id="WP_197551995.1">
    <property type="nucleotide sequence ID" value="NZ_CP063212.1"/>
</dbReference>
<dbReference type="SUPFAM" id="SSF53098">
    <property type="entry name" value="Ribonuclease H-like"/>
    <property type="match status" value="1"/>
</dbReference>
<dbReference type="PROSITE" id="PS50994">
    <property type="entry name" value="INTEGRASE"/>
    <property type="match status" value="1"/>
</dbReference>
<protein>
    <submittedName>
        <fullName evidence="6">IS3 family transposase</fullName>
    </submittedName>
</protein>
<dbReference type="Pfam" id="PF13333">
    <property type="entry name" value="rve_2"/>
    <property type="match status" value="1"/>
</dbReference>
<feature type="domain" description="Integrase catalytic" evidence="3">
    <location>
        <begin position="232"/>
        <end position="395"/>
    </location>
</feature>
<dbReference type="InterPro" id="IPR036397">
    <property type="entry name" value="RNaseH_sf"/>
</dbReference>
<dbReference type="InterPro" id="IPR036388">
    <property type="entry name" value="WH-like_DNA-bd_sf"/>
</dbReference>
<dbReference type="SUPFAM" id="SSF46689">
    <property type="entry name" value="Homeodomain-like"/>
    <property type="match status" value="1"/>
</dbReference>
<dbReference type="InterPro" id="IPR025948">
    <property type="entry name" value="HTH-like_dom"/>
</dbReference>
<evidence type="ECO:0000313" key="8">
    <source>
        <dbReference type="EMBL" id="QOR47554.1"/>
    </source>
</evidence>
<dbReference type="Gene3D" id="3.30.420.10">
    <property type="entry name" value="Ribonuclease H-like superfamily/Ribonuclease H"/>
    <property type="match status" value="1"/>
</dbReference>
<evidence type="ECO:0000313" key="6">
    <source>
        <dbReference type="EMBL" id="QOR46905.1"/>
    </source>
</evidence>
<dbReference type="InterPro" id="IPR009057">
    <property type="entry name" value="Homeodomain-like_sf"/>
</dbReference>
<comment type="function">
    <text evidence="1">Involved in the transposition of the insertion sequence.</text>
</comment>
<dbReference type="EMBL" id="CP063212">
    <property type="protein sequence ID" value="QOR47554.1"/>
    <property type="molecule type" value="Genomic_DNA"/>
</dbReference>
<dbReference type="NCBIfam" id="NF033516">
    <property type="entry name" value="transpos_IS3"/>
    <property type="match status" value="1"/>
</dbReference>